<comment type="caution">
    <text evidence="1">The sequence shown here is derived from an EMBL/GenBank/DDBJ whole genome shotgun (WGS) entry which is preliminary data.</text>
</comment>
<keyword evidence="2" id="KW-1185">Reference proteome</keyword>
<dbReference type="AlphaFoldDB" id="A0A7J7ZXF7"/>
<evidence type="ECO:0000313" key="2">
    <source>
        <dbReference type="Proteomes" id="UP000527355"/>
    </source>
</evidence>
<proteinExistence type="predicted"/>
<organism evidence="1 2">
    <name type="scientific">Myotis myotis</name>
    <name type="common">Greater mouse-eared bat</name>
    <name type="synonym">Vespertilio myotis</name>
    <dbReference type="NCBI Taxonomy" id="51298"/>
    <lineage>
        <taxon>Eukaryota</taxon>
        <taxon>Metazoa</taxon>
        <taxon>Chordata</taxon>
        <taxon>Craniata</taxon>
        <taxon>Vertebrata</taxon>
        <taxon>Euteleostomi</taxon>
        <taxon>Mammalia</taxon>
        <taxon>Eutheria</taxon>
        <taxon>Laurasiatheria</taxon>
        <taxon>Chiroptera</taxon>
        <taxon>Yangochiroptera</taxon>
        <taxon>Vespertilionidae</taxon>
        <taxon>Myotis</taxon>
    </lineage>
</organism>
<name>A0A7J7ZXF7_MYOMY</name>
<gene>
    <name evidence="1" type="ORF">mMyoMyo1_009867</name>
</gene>
<dbReference type="Proteomes" id="UP000527355">
    <property type="component" value="Unassembled WGS sequence"/>
</dbReference>
<sequence length="171" mass="19291">MRVQATPASPNCPSGLHRLPLLLRVDQGWQLLFTSAAGIGPQAIVLRCGERFFQPGGTVASAWRLIITFNLLSGLKARYFPIGCIHYLPPRQGRCLSGKDVLCCVREWLSPGNLGCLPSELYPLRLQFWILLSQLQSTSSSLCQSTRWWLHREFFVHWSFKRVPELLAATP</sequence>
<evidence type="ECO:0000313" key="1">
    <source>
        <dbReference type="EMBL" id="KAF6378997.1"/>
    </source>
</evidence>
<reference evidence="1 2" key="1">
    <citation type="journal article" date="2020" name="Nature">
        <title>Six reference-quality genomes reveal evolution of bat adaptations.</title>
        <authorList>
            <person name="Jebb D."/>
            <person name="Huang Z."/>
            <person name="Pippel M."/>
            <person name="Hughes G.M."/>
            <person name="Lavrichenko K."/>
            <person name="Devanna P."/>
            <person name="Winkler S."/>
            <person name="Jermiin L.S."/>
            <person name="Skirmuntt E.C."/>
            <person name="Katzourakis A."/>
            <person name="Burkitt-Gray L."/>
            <person name="Ray D.A."/>
            <person name="Sullivan K.A.M."/>
            <person name="Roscito J.G."/>
            <person name="Kirilenko B.M."/>
            <person name="Davalos L.M."/>
            <person name="Corthals A.P."/>
            <person name="Power M.L."/>
            <person name="Jones G."/>
            <person name="Ransome R.D."/>
            <person name="Dechmann D.K.N."/>
            <person name="Locatelli A.G."/>
            <person name="Puechmaille S.J."/>
            <person name="Fedrigo O."/>
            <person name="Jarvis E.D."/>
            <person name="Hiller M."/>
            <person name="Vernes S.C."/>
            <person name="Myers E.W."/>
            <person name="Teeling E.C."/>
        </authorList>
    </citation>
    <scope>NUCLEOTIDE SEQUENCE [LARGE SCALE GENOMIC DNA]</scope>
    <source>
        <strain evidence="1">MMyoMyo1</strain>
        <tissue evidence="1">Flight muscle</tissue>
    </source>
</reference>
<dbReference type="EMBL" id="JABWUV010000002">
    <property type="protein sequence ID" value="KAF6378997.1"/>
    <property type="molecule type" value="Genomic_DNA"/>
</dbReference>
<protein>
    <submittedName>
        <fullName evidence="1">Uncharacterized protein</fullName>
    </submittedName>
</protein>
<accession>A0A7J7ZXF7</accession>